<accession>S8A7E8</accession>
<protein>
    <submittedName>
        <fullName evidence="2">Uncharacterized protein</fullName>
    </submittedName>
</protein>
<sequence>MPPKKSRSSTLKSRPGRSKVTKPKSSKSPISSSPATTPAKRASIKPPPAMSTRSKSKSSTTGPARSTPKSPRRAAAATPRQRSKHIAEIIEAPDTAQSSMGNNNGVGFMGFGFVRSLFSGWGYGFGSTGANKKTTARGGQKKGVKKRSSK</sequence>
<dbReference type="AlphaFoldDB" id="S8A7E8"/>
<dbReference type="Proteomes" id="UP000015100">
    <property type="component" value="Unassembled WGS sequence"/>
</dbReference>
<reference evidence="2 3" key="1">
    <citation type="journal article" date="2013" name="PLoS Genet.">
        <title>Genomic mechanisms accounting for the adaptation to parasitism in nematode-trapping fungi.</title>
        <authorList>
            <person name="Meerupati T."/>
            <person name="Andersson K.M."/>
            <person name="Friman E."/>
            <person name="Kumar D."/>
            <person name="Tunlid A."/>
            <person name="Ahren D."/>
        </authorList>
    </citation>
    <scope>NUCLEOTIDE SEQUENCE [LARGE SCALE GENOMIC DNA]</scope>
    <source>
        <strain evidence="2 3">CBS 200.50</strain>
    </source>
</reference>
<gene>
    <name evidence="2" type="ORF">H072_9316</name>
</gene>
<proteinExistence type="predicted"/>
<dbReference type="OMA" id="KATPRTY"/>
<feature type="compositionally biased region" description="Basic residues" evidence="1">
    <location>
        <begin position="14"/>
        <end position="25"/>
    </location>
</feature>
<feature type="region of interest" description="Disordered" evidence="1">
    <location>
        <begin position="125"/>
        <end position="150"/>
    </location>
</feature>
<organism evidence="2 3">
    <name type="scientific">Dactylellina haptotyla (strain CBS 200.50)</name>
    <name type="common">Nematode-trapping fungus</name>
    <name type="synonym">Monacrosporium haptotylum</name>
    <dbReference type="NCBI Taxonomy" id="1284197"/>
    <lineage>
        <taxon>Eukaryota</taxon>
        <taxon>Fungi</taxon>
        <taxon>Dikarya</taxon>
        <taxon>Ascomycota</taxon>
        <taxon>Pezizomycotina</taxon>
        <taxon>Orbiliomycetes</taxon>
        <taxon>Orbiliales</taxon>
        <taxon>Orbiliaceae</taxon>
        <taxon>Dactylellina</taxon>
    </lineage>
</organism>
<reference evidence="3" key="2">
    <citation type="submission" date="2013-04" db="EMBL/GenBank/DDBJ databases">
        <title>Genomic mechanisms accounting for the adaptation to parasitism in nematode-trapping fungi.</title>
        <authorList>
            <person name="Ahren D.G."/>
        </authorList>
    </citation>
    <scope>NUCLEOTIDE SEQUENCE [LARGE SCALE GENOMIC DNA]</scope>
    <source>
        <strain evidence="3">CBS 200.50</strain>
    </source>
</reference>
<evidence type="ECO:0000256" key="1">
    <source>
        <dbReference type="SAM" id="MobiDB-lite"/>
    </source>
</evidence>
<comment type="caution">
    <text evidence="2">The sequence shown here is derived from an EMBL/GenBank/DDBJ whole genome shotgun (WGS) entry which is preliminary data.</text>
</comment>
<name>S8A7E8_DACHA</name>
<dbReference type="HOGENOM" id="CLU_1740462_0_0_1"/>
<feature type="compositionally biased region" description="Low complexity" evidence="1">
    <location>
        <begin position="26"/>
        <end position="40"/>
    </location>
</feature>
<evidence type="ECO:0000313" key="3">
    <source>
        <dbReference type="Proteomes" id="UP000015100"/>
    </source>
</evidence>
<keyword evidence="3" id="KW-1185">Reference proteome</keyword>
<feature type="compositionally biased region" description="Low complexity" evidence="1">
    <location>
        <begin position="51"/>
        <end position="80"/>
    </location>
</feature>
<feature type="region of interest" description="Disordered" evidence="1">
    <location>
        <begin position="1"/>
        <end position="102"/>
    </location>
</feature>
<evidence type="ECO:0000313" key="2">
    <source>
        <dbReference type="EMBL" id="EPS37071.1"/>
    </source>
</evidence>
<feature type="compositionally biased region" description="Basic residues" evidence="1">
    <location>
        <begin position="139"/>
        <end position="150"/>
    </location>
</feature>
<dbReference type="EMBL" id="AQGS01000759">
    <property type="protein sequence ID" value="EPS37071.1"/>
    <property type="molecule type" value="Genomic_DNA"/>
</dbReference>